<dbReference type="RefSeq" id="WP_070993710.1">
    <property type="nucleotide sequence ID" value="NZ_CBCSHD010000006.1"/>
</dbReference>
<evidence type="ECO:0000313" key="3">
    <source>
        <dbReference type="EMBL" id="OHU93555.1"/>
    </source>
</evidence>
<dbReference type="Pfam" id="PF18492">
    <property type="entry name" value="ORF_2_N"/>
    <property type="match status" value="1"/>
</dbReference>
<keyword evidence="1" id="KW-0732">Signal</keyword>
<proteinExistence type="predicted"/>
<dbReference type="AlphaFoldDB" id="A0A1S1N2L1"/>
<gene>
    <name evidence="3" type="ORF">BIW53_19630</name>
</gene>
<evidence type="ECO:0000256" key="1">
    <source>
        <dbReference type="SAM" id="SignalP"/>
    </source>
</evidence>
<dbReference type="OrthoDB" id="6292251at2"/>
<reference evidence="3 4" key="1">
    <citation type="submission" date="2016-10" db="EMBL/GenBank/DDBJ databases">
        <title>Pseudoalteromonas amylolytica sp. nov., isolated from the surface seawater.</title>
        <authorList>
            <person name="Wu Y.-H."/>
            <person name="Cheng H."/>
            <person name="Jin X.-B."/>
            <person name="Wang C.-S."/>
            <person name="Xu X.-W."/>
        </authorList>
    </citation>
    <scope>NUCLEOTIDE SEQUENCE [LARGE SCALE GENOMIC DNA]</scope>
    <source>
        <strain evidence="3 4">JCM 12483</strain>
    </source>
</reference>
<comment type="caution">
    <text evidence="3">The sequence shown here is derived from an EMBL/GenBank/DDBJ whole genome shotgun (WGS) entry which is preliminary data.</text>
</comment>
<keyword evidence="4" id="KW-1185">Reference proteome</keyword>
<dbReference type="InterPro" id="IPR040536">
    <property type="entry name" value="ASPCH"/>
</dbReference>
<accession>A0A1S1N2L1</accession>
<dbReference type="Proteomes" id="UP000180253">
    <property type="component" value="Unassembled WGS sequence"/>
</dbReference>
<sequence>MKKLLVLVALTTSSAAFANFPVSVNELKQQALQDISQLPLSDLTQTSDLNDAHFVKKGQVIIGDNGLNAYQATGEVLIQLAAFANADEVAKAHNLTLKQAYKSFYVVTSKQENLAQVLAALQQEGTVVSASLGLKDLGVKVN</sequence>
<name>A0A1S1N2L1_9GAMM</name>
<evidence type="ECO:0000313" key="4">
    <source>
        <dbReference type="Proteomes" id="UP000180253"/>
    </source>
</evidence>
<dbReference type="EMBL" id="MNAN01000037">
    <property type="protein sequence ID" value="OHU93555.1"/>
    <property type="molecule type" value="Genomic_DNA"/>
</dbReference>
<feature type="signal peptide" evidence="1">
    <location>
        <begin position="1"/>
        <end position="18"/>
    </location>
</feature>
<evidence type="ECO:0000259" key="2">
    <source>
        <dbReference type="Pfam" id="PF18492"/>
    </source>
</evidence>
<protein>
    <recommendedName>
        <fullName evidence="2">ASP external chaperone domain-containing protein</fullName>
    </recommendedName>
</protein>
<organism evidence="3 4">
    <name type="scientific">Pseudoalteromonas byunsanensis</name>
    <dbReference type="NCBI Taxonomy" id="327939"/>
    <lineage>
        <taxon>Bacteria</taxon>
        <taxon>Pseudomonadati</taxon>
        <taxon>Pseudomonadota</taxon>
        <taxon>Gammaproteobacteria</taxon>
        <taxon>Alteromonadales</taxon>
        <taxon>Pseudoalteromonadaceae</taxon>
        <taxon>Pseudoalteromonas</taxon>
    </lineage>
</organism>
<feature type="domain" description="ASP external chaperone" evidence="2">
    <location>
        <begin position="45"/>
        <end position="134"/>
    </location>
</feature>
<feature type="chain" id="PRO_5010240353" description="ASP external chaperone domain-containing protein" evidence="1">
    <location>
        <begin position="19"/>
        <end position="142"/>
    </location>
</feature>